<evidence type="ECO:0000256" key="7">
    <source>
        <dbReference type="ARBA" id="ARBA00023053"/>
    </source>
</evidence>
<keyword evidence="4 11" id="KW-1003">Cell membrane</keyword>
<comment type="similarity">
    <text evidence="11">Belongs to the NhaA Na(+)/H(+) (TC 2.A.33) antiporter family.</text>
</comment>
<organism evidence="13 14">
    <name type="scientific">Arthrobacter sulfonylureivorans</name>
    <dbReference type="NCBI Taxonomy" id="2486855"/>
    <lineage>
        <taxon>Bacteria</taxon>
        <taxon>Bacillati</taxon>
        <taxon>Actinomycetota</taxon>
        <taxon>Actinomycetes</taxon>
        <taxon>Micrococcales</taxon>
        <taxon>Micrococcaceae</taxon>
        <taxon>Arthrobacter</taxon>
    </lineage>
</organism>
<evidence type="ECO:0000256" key="1">
    <source>
        <dbReference type="ARBA" id="ARBA00004429"/>
    </source>
</evidence>
<comment type="subcellular location">
    <subcellularLocation>
        <location evidence="1">Cell inner membrane</location>
        <topology evidence="1">Multi-pass membrane protein</topology>
    </subcellularLocation>
    <subcellularLocation>
        <location evidence="11">Cell membrane</location>
        <topology evidence="11">Multi-pass membrane protein</topology>
    </subcellularLocation>
</comment>
<feature type="transmembrane region" description="Helical" evidence="11">
    <location>
        <begin position="169"/>
        <end position="193"/>
    </location>
</feature>
<evidence type="ECO:0000256" key="9">
    <source>
        <dbReference type="ARBA" id="ARBA00023136"/>
    </source>
</evidence>
<evidence type="ECO:0000313" key="13">
    <source>
        <dbReference type="EMBL" id="UNK44940.1"/>
    </source>
</evidence>
<feature type="transmembrane region" description="Helical" evidence="11">
    <location>
        <begin position="358"/>
        <end position="380"/>
    </location>
</feature>
<feature type="transmembrane region" description="Helical" evidence="11">
    <location>
        <begin position="288"/>
        <end position="312"/>
    </location>
</feature>
<evidence type="ECO:0000256" key="8">
    <source>
        <dbReference type="ARBA" id="ARBA00023065"/>
    </source>
</evidence>
<dbReference type="RefSeq" id="WP_241913266.1">
    <property type="nucleotide sequence ID" value="NZ_CP093326.1"/>
</dbReference>
<dbReference type="NCBIfam" id="TIGR00773">
    <property type="entry name" value="NhaA"/>
    <property type="match status" value="1"/>
</dbReference>
<keyword evidence="2 11" id="KW-0813">Transport</keyword>
<feature type="transmembrane region" description="Helical" evidence="11">
    <location>
        <begin position="112"/>
        <end position="132"/>
    </location>
</feature>
<evidence type="ECO:0000256" key="10">
    <source>
        <dbReference type="ARBA" id="ARBA00023201"/>
    </source>
</evidence>
<comment type="function">
    <text evidence="11">Na(+)/H(+) antiporter that extrudes sodium in exchange for external protons.</text>
</comment>
<comment type="catalytic activity">
    <reaction evidence="11">
        <text>Na(+)(in) + 2 H(+)(out) = Na(+)(out) + 2 H(+)(in)</text>
        <dbReference type="Rhea" id="RHEA:29251"/>
        <dbReference type="ChEBI" id="CHEBI:15378"/>
        <dbReference type="ChEBI" id="CHEBI:29101"/>
    </reaction>
</comment>
<evidence type="ECO:0000256" key="3">
    <source>
        <dbReference type="ARBA" id="ARBA00022449"/>
    </source>
</evidence>
<keyword evidence="3 11" id="KW-0050">Antiport</keyword>
<protein>
    <recommendedName>
        <fullName evidence="11">Na(+)/H(+) antiporter NhaA</fullName>
    </recommendedName>
    <alternativeName>
        <fullName evidence="11">Sodium/proton antiporter NhaA</fullName>
    </alternativeName>
</protein>
<feature type="transmembrane region" description="Helical" evidence="11">
    <location>
        <begin position="199"/>
        <end position="216"/>
    </location>
</feature>
<keyword evidence="5 11" id="KW-0812">Transmembrane</keyword>
<evidence type="ECO:0000256" key="2">
    <source>
        <dbReference type="ARBA" id="ARBA00022448"/>
    </source>
</evidence>
<keyword evidence="10 11" id="KW-0739">Sodium transport</keyword>
<dbReference type="InterPro" id="IPR004670">
    <property type="entry name" value="NhaA"/>
</dbReference>
<gene>
    <name evidence="11 13" type="primary">nhaA</name>
    <name evidence="13" type="ORF">MNQ99_13385</name>
</gene>
<dbReference type="PANTHER" id="PTHR30341:SF0">
    <property type="entry name" value="NA(+)_H(+) ANTIPORTER NHAA"/>
    <property type="match status" value="1"/>
</dbReference>
<proteinExistence type="inferred from homology"/>
<dbReference type="Pfam" id="PF06965">
    <property type="entry name" value="Na_H_antiport_1"/>
    <property type="match status" value="1"/>
</dbReference>
<keyword evidence="9 11" id="KW-0472">Membrane</keyword>
<sequence>MATPPSPGQKTILGRGSYPEFLRINELLRKETVGGILLLVATVAALVWANSPAADSYFAIRDFQIGIEALHLNLSIGHWASDGLLAIFFFLIGLELKREFVAGDLRSPARAIVPIAAAFGGVAVPALIFVIVNLSAGPEALRGWAIPTATDIAFAVAVLAVISSHLPSALRIFILTLAVMDDLIAIAIIAFFYSSDVQVPYLLWMLLPLGAFAFLSHRFPKFFAQHHLAAWVILLPLGIVTWALMHSSGVHATVAGVLLGFMVPVLRSKKNGGPDAGPGLAEQLEHRFRPLSTGFAVPVFAFFAAGVALGGWEGISRTFTDSVAIGIAAALVIGKPLGIMLTTWVLTKSTKATLDPSLKWIDVLGVAVLAGVGFTVSLLVNDLSFTLGSEHHDHAKVAVLAGSLVSALLAAVLLRARNRHYRQVEELETADADQDGVPDVYQQEPRATS</sequence>
<feature type="region of interest" description="Disordered" evidence="12">
    <location>
        <begin position="429"/>
        <end position="449"/>
    </location>
</feature>
<feature type="transmembrane region" description="Helical" evidence="11">
    <location>
        <begin position="144"/>
        <end position="162"/>
    </location>
</feature>
<dbReference type="EMBL" id="CP093326">
    <property type="protein sequence ID" value="UNK44940.1"/>
    <property type="molecule type" value="Genomic_DNA"/>
</dbReference>
<dbReference type="PANTHER" id="PTHR30341">
    <property type="entry name" value="SODIUM ION/PROTON ANTIPORTER NHAA-RELATED"/>
    <property type="match status" value="1"/>
</dbReference>
<dbReference type="InterPro" id="IPR023171">
    <property type="entry name" value="Na/H_antiporter_dom_sf"/>
</dbReference>
<feature type="transmembrane region" description="Helical" evidence="11">
    <location>
        <begin position="324"/>
        <end position="346"/>
    </location>
</feature>
<feature type="transmembrane region" description="Helical" evidence="11">
    <location>
        <begin position="395"/>
        <end position="414"/>
    </location>
</feature>
<keyword evidence="8 11" id="KW-0406">Ion transport</keyword>
<reference evidence="13 14" key="1">
    <citation type="submission" date="2022-03" db="EMBL/GenBank/DDBJ databases">
        <title>Isotopic signatures of nitrous oxide derived from detoxification processes.</title>
        <authorList>
            <person name="Behrendt U."/>
            <person name="Buchen C."/>
            <person name="Well R."/>
            <person name="Ulrich A."/>
            <person name="Rohe L."/>
            <person name="Kolb S."/>
            <person name="Schloter M."/>
            <person name="Horn M.A."/>
            <person name="Augustin J."/>
        </authorList>
    </citation>
    <scope>NUCLEOTIDE SEQUENCE [LARGE SCALE GENOMIC DNA]</scope>
    <source>
        <strain evidence="13 14">S4-C24</strain>
    </source>
</reference>
<evidence type="ECO:0000256" key="6">
    <source>
        <dbReference type="ARBA" id="ARBA00022989"/>
    </source>
</evidence>
<keyword evidence="14" id="KW-1185">Reference proteome</keyword>
<keyword evidence="7 11" id="KW-0915">Sodium</keyword>
<evidence type="ECO:0000313" key="14">
    <source>
        <dbReference type="Proteomes" id="UP000829069"/>
    </source>
</evidence>
<dbReference type="HAMAP" id="MF_01844">
    <property type="entry name" value="NhaA"/>
    <property type="match status" value="1"/>
</dbReference>
<evidence type="ECO:0000256" key="12">
    <source>
        <dbReference type="SAM" id="MobiDB-lite"/>
    </source>
</evidence>
<evidence type="ECO:0000256" key="4">
    <source>
        <dbReference type="ARBA" id="ARBA00022475"/>
    </source>
</evidence>
<accession>A0ABY3W440</accession>
<name>A0ABY3W440_9MICC</name>
<dbReference type="Gene3D" id="1.20.1530.10">
    <property type="entry name" value="Na+/H+ antiporter like domain"/>
    <property type="match status" value="1"/>
</dbReference>
<evidence type="ECO:0000256" key="11">
    <source>
        <dbReference type="HAMAP-Rule" id="MF_01844"/>
    </source>
</evidence>
<dbReference type="Proteomes" id="UP000829069">
    <property type="component" value="Chromosome"/>
</dbReference>
<feature type="transmembrane region" description="Helical" evidence="11">
    <location>
        <begin position="69"/>
        <end position="92"/>
    </location>
</feature>
<keyword evidence="6 11" id="KW-1133">Transmembrane helix</keyword>
<feature type="transmembrane region" description="Helical" evidence="11">
    <location>
        <begin position="32"/>
        <end position="49"/>
    </location>
</feature>
<evidence type="ECO:0000256" key="5">
    <source>
        <dbReference type="ARBA" id="ARBA00022692"/>
    </source>
</evidence>
<feature type="transmembrane region" description="Helical" evidence="11">
    <location>
        <begin position="250"/>
        <end position="267"/>
    </location>
</feature>
<feature type="transmembrane region" description="Helical" evidence="11">
    <location>
        <begin position="228"/>
        <end position="244"/>
    </location>
</feature>